<accession>A0A482TEM3</accession>
<dbReference type="AlphaFoldDB" id="A0A482TEM3"/>
<sequence>MEPELDWLTLDDDEEIVWSDTPHGASIVPALIVGVPLSFVLIGIPIVASAYLSLRNTHYVVTTAGLYRKSGILSRDVQKVGFDKVQNTSYSQGILGSSVGFGNVDISTAGGSGVEMRFQSVENPRDVAELVNRHVKQSTGGRDDAGDKEAVLDEVLTELREIRTLLERDESAALDTTRTAGESEQVEMNTIDELVSERPDDEENEAGKSDASSTDKTGSSDRNDEANASDSGDETDSADDNTETGWTTDDDTDPLEFDR</sequence>
<name>A0A482TEM3_9EURY</name>
<evidence type="ECO:0000259" key="3">
    <source>
        <dbReference type="Pfam" id="PF03703"/>
    </source>
</evidence>
<feature type="compositionally biased region" description="Polar residues" evidence="1">
    <location>
        <begin position="174"/>
        <end position="188"/>
    </location>
</feature>
<proteinExistence type="predicted"/>
<evidence type="ECO:0000313" key="5">
    <source>
        <dbReference type="Proteomes" id="UP000294028"/>
    </source>
</evidence>
<dbReference type="EMBL" id="RZHH01000002">
    <property type="protein sequence ID" value="RYJ13638.1"/>
    <property type="molecule type" value="Genomic_DNA"/>
</dbReference>
<organism evidence="4 5">
    <name type="scientific">Halogeometricum borinquense</name>
    <dbReference type="NCBI Taxonomy" id="60847"/>
    <lineage>
        <taxon>Archaea</taxon>
        <taxon>Methanobacteriati</taxon>
        <taxon>Methanobacteriota</taxon>
        <taxon>Stenosarchaea group</taxon>
        <taxon>Halobacteria</taxon>
        <taxon>Halobacteriales</taxon>
        <taxon>Haloferacaceae</taxon>
        <taxon>Halogeometricum</taxon>
    </lineage>
</organism>
<keyword evidence="2" id="KW-0472">Membrane</keyword>
<dbReference type="PANTHER" id="PTHR37938">
    <property type="entry name" value="BLL0215 PROTEIN"/>
    <property type="match status" value="1"/>
</dbReference>
<evidence type="ECO:0000256" key="2">
    <source>
        <dbReference type="SAM" id="Phobius"/>
    </source>
</evidence>
<feature type="region of interest" description="Disordered" evidence="1">
    <location>
        <begin position="173"/>
        <end position="259"/>
    </location>
</feature>
<feature type="compositionally biased region" description="Acidic residues" evidence="1">
    <location>
        <begin position="231"/>
        <end position="259"/>
    </location>
</feature>
<reference evidence="4 5" key="1">
    <citation type="submission" date="2018-12" db="EMBL/GenBank/DDBJ databases">
        <title>Genome analysis provides insights into bioremediation potentialities of Halogeometricum borinquense strain N11.</title>
        <authorList>
            <person name="Najjari A."/>
            <person name="Youssef N."/>
            <person name="Fhoula I."/>
            <person name="Ben Dhia O."/>
            <person name="Mahjoubi M."/>
            <person name="Ouzari H.I."/>
            <person name="Cherif A."/>
        </authorList>
    </citation>
    <scope>NUCLEOTIDE SEQUENCE [LARGE SCALE GENOMIC DNA]</scope>
    <source>
        <strain evidence="4 5">N11</strain>
    </source>
</reference>
<evidence type="ECO:0000256" key="1">
    <source>
        <dbReference type="SAM" id="MobiDB-lite"/>
    </source>
</evidence>
<feature type="transmembrane region" description="Helical" evidence="2">
    <location>
        <begin position="27"/>
        <end position="52"/>
    </location>
</feature>
<dbReference type="InterPro" id="IPR005182">
    <property type="entry name" value="YdbS-like_PH"/>
</dbReference>
<dbReference type="Proteomes" id="UP000294028">
    <property type="component" value="Unassembled WGS sequence"/>
</dbReference>
<keyword evidence="2" id="KW-0812">Transmembrane</keyword>
<dbReference type="Pfam" id="PF03703">
    <property type="entry name" value="bPH_2"/>
    <property type="match status" value="1"/>
</dbReference>
<gene>
    <name evidence="4" type="ORF">ELS19_06480</name>
</gene>
<dbReference type="PANTHER" id="PTHR37938:SF1">
    <property type="entry name" value="BLL0215 PROTEIN"/>
    <property type="match status" value="1"/>
</dbReference>
<keyword evidence="2" id="KW-1133">Transmembrane helix</keyword>
<evidence type="ECO:0000313" key="4">
    <source>
        <dbReference type="EMBL" id="RYJ13638.1"/>
    </source>
</evidence>
<protein>
    <submittedName>
        <fullName evidence="4">PH domain-containing protein</fullName>
    </submittedName>
</protein>
<comment type="caution">
    <text evidence="4">The sequence shown here is derived from an EMBL/GenBank/DDBJ whole genome shotgun (WGS) entry which is preliminary data.</text>
</comment>
<feature type="domain" description="YdbS-like PH" evidence="3">
    <location>
        <begin position="55"/>
        <end position="130"/>
    </location>
</feature>
<dbReference type="RefSeq" id="WP_129784066.1">
    <property type="nucleotide sequence ID" value="NZ_RZHH01000002.1"/>
</dbReference>